<gene>
    <name evidence="2" type="ORF">KCN53_14080</name>
</gene>
<reference evidence="2 3" key="1">
    <citation type="submission" date="2021-04" db="EMBL/GenBank/DDBJ databases">
        <authorList>
            <person name="Pira H."/>
            <person name="Risdian C."/>
            <person name="Wink J."/>
        </authorList>
    </citation>
    <scope>NUCLEOTIDE SEQUENCE [LARGE SCALE GENOMIC DNA]</scope>
    <source>
        <strain evidence="2 3">DSM 107782</strain>
    </source>
</reference>
<evidence type="ECO:0000313" key="2">
    <source>
        <dbReference type="EMBL" id="MBZ6379758.1"/>
    </source>
</evidence>
<feature type="region of interest" description="Disordered" evidence="1">
    <location>
        <begin position="313"/>
        <end position="334"/>
    </location>
</feature>
<proteinExistence type="predicted"/>
<feature type="compositionally biased region" description="Basic and acidic residues" evidence="1">
    <location>
        <begin position="63"/>
        <end position="91"/>
    </location>
</feature>
<organism evidence="2 3">
    <name type="scientific">Pacificimonas aurantium</name>
    <dbReference type="NCBI Taxonomy" id="1250540"/>
    <lineage>
        <taxon>Bacteria</taxon>
        <taxon>Pseudomonadati</taxon>
        <taxon>Pseudomonadota</taxon>
        <taxon>Alphaproteobacteria</taxon>
        <taxon>Sphingomonadales</taxon>
        <taxon>Sphingosinicellaceae</taxon>
        <taxon>Pacificimonas</taxon>
    </lineage>
</organism>
<name>A0ABS7WQ86_9SPHN</name>
<dbReference type="InterPro" id="IPR048683">
    <property type="entry name" value="Sf6_terminase"/>
</dbReference>
<feature type="compositionally biased region" description="Basic and acidic residues" evidence="1">
    <location>
        <begin position="20"/>
        <end position="38"/>
    </location>
</feature>
<dbReference type="Pfam" id="PF20901">
    <property type="entry name" value="Sf6_terminase"/>
    <property type="match status" value="1"/>
</dbReference>
<feature type="compositionally biased region" description="Basic residues" evidence="1">
    <location>
        <begin position="313"/>
        <end position="328"/>
    </location>
</feature>
<accession>A0ABS7WQ86</accession>
<comment type="caution">
    <text evidence="2">The sequence shown here is derived from an EMBL/GenBank/DDBJ whole genome shotgun (WGS) entry which is preliminary data.</text>
</comment>
<feature type="compositionally biased region" description="Acidic residues" evidence="1">
    <location>
        <begin position="92"/>
        <end position="123"/>
    </location>
</feature>
<feature type="region of interest" description="Disordered" evidence="1">
    <location>
        <begin position="1"/>
        <end position="156"/>
    </location>
</feature>
<protein>
    <recommendedName>
        <fullName evidence="4">Transposase</fullName>
    </recommendedName>
</protein>
<dbReference type="Gene3D" id="1.10.10.60">
    <property type="entry name" value="Homeodomain-like"/>
    <property type="match status" value="1"/>
</dbReference>
<keyword evidence="3" id="KW-1185">Reference proteome</keyword>
<dbReference type="Proteomes" id="UP000824621">
    <property type="component" value="Unassembled WGS sequence"/>
</dbReference>
<dbReference type="EMBL" id="JAGSGB010000003">
    <property type="protein sequence ID" value="MBZ6379758.1"/>
    <property type="molecule type" value="Genomic_DNA"/>
</dbReference>
<evidence type="ECO:0000313" key="3">
    <source>
        <dbReference type="Proteomes" id="UP000824621"/>
    </source>
</evidence>
<evidence type="ECO:0000256" key="1">
    <source>
        <dbReference type="SAM" id="MobiDB-lite"/>
    </source>
</evidence>
<evidence type="ECO:0008006" key="4">
    <source>
        <dbReference type="Google" id="ProtNLM"/>
    </source>
</evidence>
<sequence length="334" mass="37319">MTDHLPRPEVGPEVSGPEIPDPHMPDPHVPDPDLHDADIPPGMPDLPFWLRPDPGYAAPGGHTPDDANDSARFDPHAQAREGAPHTAHTDDADIGDDDTVDDEDEQEDWGEDWEAGGEDDGNGDDASSPDAPGQGSPQRTRQPGERQRRDRRARRLRAVADFTPVRTAPRADGWSPQVQRAFLEALAETGSVRAACQRVHRSPSTAYRLRRRTDAQGFAEAWEAALDQAALLLSDRLWDRALEGQEDVTYHPDGSQTVRRRHDNRLAMWLLRYHDPVRYGDLVREPLGGEYRKRRAGRFAGLLNGLMRGIARARSRPHARSHARPHPRPHGERV</sequence>
<dbReference type="RefSeq" id="WP_143712282.1">
    <property type="nucleotide sequence ID" value="NZ_JAGSGB010000003.1"/>
</dbReference>